<feature type="domain" description="Secretion system C-terminal sorting" evidence="1">
    <location>
        <begin position="10"/>
        <end position="86"/>
    </location>
</feature>
<evidence type="ECO:0000313" key="2">
    <source>
        <dbReference type="EMBL" id="SVD07274.1"/>
    </source>
</evidence>
<gene>
    <name evidence="2" type="ORF">METZ01_LOCUS360128</name>
</gene>
<proteinExistence type="predicted"/>
<evidence type="ECO:0000259" key="1">
    <source>
        <dbReference type="Pfam" id="PF18962"/>
    </source>
</evidence>
<name>A0A382SBK2_9ZZZZ</name>
<dbReference type="InterPro" id="IPR026444">
    <property type="entry name" value="Secre_tail"/>
</dbReference>
<dbReference type="AlphaFoldDB" id="A0A382SBK2"/>
<protein>
    <recommendedName>
        <fullName evidence="1">Secretion system C-terminal sorting domain-containing protein</fullName>
    </recommendedName>
</protein>
<sequence length="89" mass="9967">MPTEYTIDNIYPNPFNPVANITYGLPSSGNVKVLIYNIVGEEIATLVNTFQTAGYHSIAWNADSYSSGMYFVRMISGEYVTTQKMMLIK</sequence>
<dbReference type="Pfam" id="PF18962">
    <property type="entry name" value="Por_Secre_tail"/>
    <property type="match status" value="1"/>
</dbReference>
<reference evidence="2" key="1">
    <citation type="submission" date="2018-05" db="EMBL/GenBank/DDBJ databases">
        <authorList>
            <person name="Lanie J.A."/>
            <person name="Ng W.-L."/>
            <person name="Kazmierczak K.M."/>
            <person name="Andrzejewski T.M."/>
            <person name="Davidsen T.M."/>
            <person name="Wayne K.J."/>
            <person name="Tettelin H."/>
            <person name="Glass J.I."/>
            <person name="Rusch D."/>
            <person name="Podicherti R."/>
            <person name="Tsui H.-C.T."/>
            <person name="Winkler M.E."/>
        </authorList>
    </citation>
    <scope>NUCLEOTIDE SEQUENCE</scope>
</reference>
<dbReference type="NCBIfam" id="TIGR04183">
    <property type="entry name" value="Por_Secre_tail"/>
    <property type="match status" value="1"/>
</dbReference>
<accession>A0A382SBK2</accession>
<dbReference type="Gene3D" id="2.60.40.4070">
    <property type="match status" value="1"/>
</dbReference>
<dbReference type="EMBL" id="UINC01127869">
    <property type="protein sequence ID" value="SVD07274.1"/>
    <property type="molecule type" value="Genomic_DNA"/>
</dbReference>
<organism evidence="2">
    <name type="scientific">marine metagenome</name>
    <dbReference type="NCBI Taxonomy" id="408172"/>
    <lineage>
        <taxon>unclassified sequences</taxon>
        <taxon>metagenomes</taxon>
        <taxon>ecological metagenomes</taxon>
    </lineage>
</organism>